<protein>
    <submittedName>
        <fullName evidence="2">Uncharacterized protein</fullName>
    </submittedName>
</protein>
<dbReference type="AlphaFoldDB" id="A0A4E0RIK1"/>
<comment type="caution">
    <text evidence="2">The sequence shown here is derived from an EMBL/GenBank/DDBJ whole genome shotgun (WGS) entry which is preliminary data.</text>
</comment>
<keyword evidence="3" id="KW-1185">Reference proteome</keyword>
<evidence type="ECO:0000313" key="2">
    <source>
        <dbReference type="EMBL" id="THD27313.1"/>
    </source>
</evidence>
<dbReference type="Proteomes" id="UP000230066">
    <property type="component" value="Unassembled WGS sequence"/>
</dbReference>
<name>A0A4E0RIK1_FASHE</name>
<feature type="compositionally biased region" description="Polar residues" evidence="1">
    <location>
        <begin position="28"/>
        <end position="38"/>
    </location>
</feature>
<organism evidence="2 3">
    <name type="scientific">Fasciola hepatica</name>
    <name type="common">Liver fluke</name>
    <dbReference type="NCBI Taxonomy" id="6192"/>
    <lineage>
        <taxon>Eukaryota</taxon>
        <taxon>Metazoa</taxon>
        <taxon>Spiralia</taxon>
        <taxon>Lophotrochozoa</taxon>
        <taxon>Platyhelminthes</taxon>
        <taxon>Trematoda</taxon>
        <taxon>Digenea</taxon>
        <taxon>Plagiorchiida</taxon>
        <taxon>Echinostomata</taxon>
        <taxon>Echinostomatoidea</taxon>
        <taxon>Fasciolidae</taxon>
        <taxon>Fasciola</taxon>
    </lineage>
</organism>
<reference evidence="2" key="1">
    <citation type="submission" date="2019-03" db="EMBL/GenBank/DDBJ databases">
        <title>Improved annotation for the trematode Fasciola hepatica.</title>
        <authorList>
            <person name="Choi Y.-J."/>
            <person name="Martin J."/>
            <person name="Mitreva M."/>
        </authorList>
    </citation>
    <scope>NUCLEOTIDE SEQUENCE [LARGE SCALE GENOMIC DNA]</scope>
</reference>
<gene>
    <name evidence="2" type="ORF">D915_001925</name>
</gene>
<accession>A0A4E0RIK1</accession>
<evidence type="ECO:0000313" key="3">
    <source>
        <dbReference type="Proteomes" id="UP000230066"/>
    </source>
</evidence>
<sequence>MNSDGVLLLRRPRFQQNVTEAQTKRTRSQPFRKQSTISSLPKLHSTTRLQAIRVKRSYLPNSCKIQTADDDNMQNMFLTQLPSKISSQFCLVSKELIVSDNCENRTNFYRGNETNGNRKAWRKEPIRPVQLEPDLPYLDQRAPLYQSLIEVTREIKVALVKSHGVNIRCAIHQMPKYDPSVPLKSGPRHEIVIVESGDADSGDYGSELLG</sequence>
<dbReference type="EMBL" id="JXXN02000460">
    <property type="protein sequence ID" value="THD27313.1"/>
    <property type="molecule type" value="Genomic_DNA"/>
</dbReference>
<evidence type="ECO:0000256" key="1">
    <source>
        <dbReference type="SAM" id="MobiDB-lite"/>
    </source>
</evidence>
<feature type="region of interest" description="Disordered" evidence="1">
    <location>
        <begin position="19"/>
        <end position="38"/>
    </location>
</feature>
<proteinExistence type="predicted"/>